<reference evidence="1 2" key="1">
    <citation type="submission" date="2014-10" db="EMBL/GenBank/DDBJ databases">
        <title>Genome sequence of Novosphingobium malaysiense MUSC 273(T).</title>
        <authorList>
            <person name="Lee L.-H."/>
        </authorList>
    </citation>
    <scope>NUCLEOTIDE SEQUENCE [LARGE SCALE GENOMIC DNA]</scope>
    <source>
        <strain evidence="1 2">MUSC 273</strain>
    </source>
</reference>
<evidence type="ECO:0008006" key="3">
    <source>
        <dbReference type="Google" id="ProtNLM"/>
    </source>
</evidence>
<dbReference type="Proteomes" id="UP000031057">
    <property type="component" value="Unassembled WGS sequence"/>
</dbReference>
<dbReference type="EMBL" id="JTDI01000001">
    <property type="protein sequence ID" value="KHK93578.1"/>
    <property type="molecule type" value="Genomic_DNA"/>
</dbReference>
<dbReference type="RefSeq" id="WP_039279851.1">
    <property type="nucleotide sequence ID" value="NZ_JTDI01000001.1"/>
</dbReference>
<sequence>MSGQQAKPLFYSKIEPLESNRHKNWTCRKSDRISWLSRQNVIPLTVDEFRIVQHQYPIVFSADRDPVPLALMGLRPGCNDFVDVEGNVLADTYVPAYARRYPFILSKIHVGNELALCVDPTSDLVGEAAGGAPLFAEGAPTQVCRDALSFCEEFERAGARTREFVAELVKSDLLVAGRTTVRGTDSQMQTFTGFQIVDETKLKQLKPFTLGKWATRGLLQHIYSHIFSLDLMTKVTGRRVLDTKRPS</sequence>
<proteinExistence type="predicted"/>
<keyword evidence="2" id="KW-1185">Reference proteome</keyword>
<evidence type="ECO:0000313" key="2">
    <source>
        <dbReference type="Proteomes" id="UP000031057"/>
    </source>
</evidence>
<dbReference type="InterPro" id="IPR010836">
    <property type="entry name" value="SapC"/>
</dbReference>
<evidence type="ECO:0000313" key="1">
    <source>
        <dbReference type="EMBL" id="KHK93578.1"/>
    </source>
</evidence>
<dbReference type="OrthoDB" id="9806524at2"/>
<comment type="caution">
    <text evidence="1">The sequence shown here is derived from an EMBL/GenBank/DDBJ whole genome shotgun (WGS) entry which is preliminary data.</text>
</comment>
<organism evidence="1 2">
    <name type="scientific">Novosphingobium malaysiense</name>
    <dbReference type="NCBI Taxonomy" id="1348853"/>
    <lineage>
        <taxon>Bacteria</taxon>
        <taxon>Pseudomonadati</taxon>
        <taxon>Pseudomonadota</taxon>
        <taxon>Alphaproteobacteria</taxon>
        <taxon>Sphingomonadales</taxon>
        <taxon>Sphingomonadaceae</taxon>
        <taxon>Novosphingobium</taxon>
    </lineage>
</organism>
<dbReference type="STRING" id="1348853.LK12_04885"/>
<name>A0A0B1ZWM3_9SPHN</name>
<dbReference type="Pfam" id="PF07277">
    <property type="entry name" value="SapC"/>
    <property type="match status" value="1"/>
</dbReference>
<dbReference type="AlphaFoldDB" id="A0A0B1ZWM3"/>
<gene>
    <name evidence="1" type="ORF">LK12_04885</name>
</gene>
<accession>A0A0B1ZWM3</accession>
<protein>
    <recommendedName>
        <fullName evidence="3">Multidrug transporter</fullName>
    </recommendedName>
</protein>